<dbReference type="InterPro" id="IPR034086">
    <property type="entry name" value="PMEI_plant"/>
</dbReference>
<dbReference type="Pfam" id="PF04043">
    <property type="entry name" value="PMEI"/>
    <property type="match status" value="1"/>
</dbReference>
<keyword evidence="7" id="KW-1185">Reference proteome</keyword>
<gene>
    <name evidence="6" type="ORF">Fmac_016399</name>
</gene>
<evidence type="ECO:0000256" key="4">
    <source>
        <dbReference type="SAM" id="SignalP"/>
    </source>
</evidence>
<organism evidence="6 7">
    <name type="scientific">Flemingia macrophylla</name>
    <dbReference type="NCBI Taxonomy" id="520843"/>
    <lineage>
        <taxon>Eukaryota</taxon>
        <taxon>Viridiplantae</taxon>
        <taxon>Streptophyta</taxon>
        <taxon>Embryophyta</taxon>
        <taxon>Tracheophyta</taxon>
        <taxon>Spermatophyta</taxon>
        <taxon>Magnoliopsida</taxon>
        <taxon>eudicotyledons</taxon>
        <taxon>Gunneridae</taxon>
        <taxon>Pentapetalae</taxon>
        <taxon>rosids</taxon>
        <taxon>fabids</taxon>
        <taxon>Fabales</taxon>
        <taxon>Fabaceae</taxon>
        <taxon>Papilionoideae</taxon>
        <taxon>50 kb inversion clade</taxon>
        <taxon>NPAAA clade</taxon>
        <taxon>indigoferoid/millettioid clade</taxon>
        <taxon>Phaseoleae</taxon>
        <taxon>Flemingia</taxon>
    </lineage>
</organism>
<evidence type="ECO:0000313" key="7">
    <source>
        <dbReference type="Proteomes" id="UP001603857"/>
    </source>
</evidence>
<sequence length="171" mass="18589">MIHNYSMVLVFFLFVASSHAIPPQQVNDICKQTKNPTFCASLLNSKTNADLADLTQYTIETALANVTNTINLINSLIAKSGNNGNLASHYKSCFGNFRKALEDVDFSMVLFEREDYQGVGAAMSRVETDADDCVSGKSPSDYNDPSLLPQYCAVVESVASITIILSKSLSS</sequence>
<reference evidence="6 7" key="1">
    <citation type="submission" date="2024-08" db="EMBL/GenBank/DDBJ databases">
        <title>Insights into the chromosomal genome structure of Flemingia macrophylla.</title>
        <authorList>
            <person name="Ding Y."/>
            <person name="Zhao Y."/>
            <person name="Bi W."/>
            <person name="Wu M."/>
            <person name="Zhao G."/>
            <person name="Gong Y."/>
            <person name="Li W."/>
            <person name="Zhang P."/>
        </authorList>
    </citation>
    <scope>NUCLEOTIDE SEQUENCE [LARGE SCALE GENOMIC DNA]</scope>
    <source>
        <strain evidence="6">DYQJB</strain>
        <tissue evidence="6">Leaf</tissue>
    </source>
</reference>
<proteinExistence type="inferred from homology"/>
<dbReference type="InterPro" id="IPR052421">
    <property type="entry name" value="PCW_Enzyme_Inhibitor"/>
</dbReference>
<dbReference type="PANTHER" id="PTHR36710">
    <property type="entry name" value="PECTINESTERASE INHIBITOR-LIKE"/>
    <property type="match status" value="1"/>
</dbReference>
<dbReference type="SMART" id="SM00856">
    <property type="entry name" value="PMEI"/>
    <property type="match status" value="1"/>
</dbReference>
<feature type="signal peptide" evidence="4">
    <location>
        <begin position="1"/>
        <end position="20"/>
    </location>
</feature>
<comment type="caution">
    <text evidence="6">The sequence shown here is derived from an EMBL/GenBank/DDBJ whole genome shotgun (WGS) entry which is preliminary data.</text>
</comment>
<dbReference type="CDD" id="cd15797">
    <property type="entry name" value="PMEI"/>
    <property type="match status" value="1"/>
</dbReference>
<dbReference type="InterPro" id="IPR006501">
    <property type="entry name" value="Pectinesterase_inhib_dom"/>
</dbReference>
<dbReference type="AlphaFoldDB" id="A0ABD1MHA4"/>
<dbReference type="InterPro" id="IPR035513">
    <property type="entry name" value="Invertase/methylesterase_inhib"/>
</dbReference>
<keyword evidence="2" id="KW-1015">Disulfide bond</keyword>
<comment type="similarity">
    <text evidence="3">Belongs to the PMEI family.</text>
</comment>
<feature type="domain" description="Pectinesterase inhibitor" evidence="5">
    <location>
        <begin position="21"/>
        <end position="165"/>
    </location>
</feature>
<keyword evidence="1 4" id="KW-0732">Signal</keyword>
<dbReference type="SUPFAM" id="SSF101148">
    <property type="entry name" value="Plant invertase/pectin methylesterase inhibitor"/>
    <property type="match status" value="1"/>
</dbReference>
<dbReference type="NCBIfam" id="TIGR01614">
    <property type="entry name" value="PME_inhib"/>
    <property type="match status" value="1"/>
</dbReference>
<evidence type="ECO:0000256" key="1">
    <source>
        <dbReference type="ARBA" id="ARBA00022729"/>
    </source>
</evidence>
<dbReference type="PANTHER" id="PTHR36710:SF20">
    <property type="entry name" value="PECTINESTERASE INHIBITOR DOMAIN PROTEIN"/>
    <property type="match status" value="1"/>
</dbReference>
<protein>
    <recommendedName>
        <fullName evidence="5">Pectinesterase inhibitor domain-containing protein</fullName>
    </recommendedName>
</protein>
<evidence type="ECO:0000256" key="3">
    <source>
        <dbReference type="ARBA" id="ARBA00038471"/>
    </source>
</evidence>
<evidence type="ECO:0000313" key="6">
    <source>
        <dbReference type="EMBL" id="KAL2335186.1"/>
    </source>
</evidence>
<evidence type="ECO:0000259" key="5">
    <source>
        <dbReference type="SMART" id="SM00856"/>
    </source>
</evidence>
<dbReference type="Proteomes" id="UP001603857">
    <property type="component" value="Unassembled WGS sequence"/>
</dbReference>
<dbReference type="EMBL" id="JBGMDY010000005">
    <property type="protein sequence ID" value="KAL2335186.1"/>
    <property type="molecule type" value="Genomic_DNA"/>
</dbReference>
<dbReference type="Gene3D" id="1.20.140.40">
    <property type="entry name" value="Invertase/pectin methylesterase inhibitor family protein"/>
    <property type="match status" value="1"/>
</dbReference>
<feature type="chain" id="PRO_5044783555" description="Pectinesterase inhibitor domain-containing protein" evidence="4">
    <location>
        <begin position="21"/>
        <end position="171"/>
    </location>
</feature>
<accession>A0ABD1MHA4</accession>
<name>A0ABD1MHA4_9FABA</name>
<evidence type="ECO:0000256" key="2">
    <source>
        <dbReference type="ARBA" id="ARBA00023157"/>
    </source>
</evidence>